<dbReference type="InterPro" id="IPR036291">
    <property type="entry name" value="NAD(P)-bd_dom_sf"/>
</dbReference>
<proteinExistence type="inferred from homology"/>
<evidence type="ECO:0000256" key="2">
    <source>
        <dbReference type="ARBA" id="ARBA00023002"/>
    </source>
</evidence>
<evidence type="ECO:0000259" key="3">
    <source>
        <dbReference type="SMART" id="SM00822"/>
    </source>
</evidence>
<keyword evidence="2" id="KW-0560">Oxidoreductase</keyword>
<name>A0ABS7JJL3_9SPHN</name>
<sequence>MTKNSVEKLSGFYVVTGASSGIGLELAKLAAQDGAALLLVADRDLGDAKRVVQQCGASEVETLEVDLATVDGIDRVIEKIGSRTVDGLMANAGHGLGEAFLTQKWDEIAHVIDTNITGTVSLIHRIGGGMVLRDKGRILVTGSIAGDMPGAYQLVYNSTKAFINDFCVGLANELKSTSVVVTCLMPGVTDTQFFERAGMEDTRAGQMKDKADPAKVARDGYNALLKGDTQEVSGIMNKIQDLFADLLPEELVAQMHRHLAKP</sequence>
<comment type="caution">
    <text evidence="4">The sequence shown here is derived from an EMBL/GenBank/DDBJ whole genome shotgun (WGS) entry which is preliminary data.</text>
</comment>
<dbReference type="CDD" id="cd05233">
    <property type="entry name" value="SDR_c"/>
    <property type="match status" value="1"/>
</dbReference>
<evidence type="ECO:0000313" key="4">
    <source>
        <dbReference type="EMBL" id="MBX7489575.1"/>
    </source>
</evidence>
<dbReference type="RefSeq" id="WP_221598701.1">
    <property type="nucleotide sequence ID" value="NZ_JAIGNQ010000004.1"/>
</dbReference>
<protein>
    <submittedName>
        <fullName evidence="4">SDR family NAD(P)-dependent oxidoreductase</fullName>
    </submittedName>
</protein>
<dbReference type="Proteomes" id="UP000776651">
    <property type="component" value="Unassembled WGS sequence"/>
</dbReference>
<dbReference type="PANTHER" id="PTHR44196:SF2">
    <property type="entry name" value="SHORT-CHAIN DEHYDROGENASE-RELATED"/>
    <property type="match status" value="1"/>
</dbReference>
<dbReference type="SUPFAM" id="SSF51735">
    <property type="entry name" value="NAD(P)-binding Rossmann-fold domains"/>
    <property type="match status" value="1"/>
</dbReference>
<dbReference type="Pfam" id="PF00106">
    <property type="entry name" value="adh_short"/>
    <property type="match status" value="1"/>
</dbReference>
<dbReference type="InterPro" id="IPR057326">
    <property type="entry name" value="KR_dom"/>
</dbReference>
<feature type="domain" description="Ketoreductase" evidence="3">
    <location>
        <begin position="11"/>
        <end position="191"/>
    </location>
</feature>
<gene>
    <name evidence="4" type="ORF">K3177_13720</name>
</gene>
<organism evidence="4 5">
    <name type="scientific">Qipengyuania pacifica</name>
    <dbReference type="NCBI Taxonomy" id="2860199"/>
    <lineage>
        <taxon>Bacteria</taxon>
        <taxon>Pseudomonadati</taxon>
        <taxon>Pseudomonadota</taxon>
        <taxon>Alphaproteobacteria</taxon>
        <taxon>Sphingomonadales</taxon>
        <taxon>Erythrobacteraceae</taxon>
        <taxon>Qipengyuania</taxon>
    </lineage>
</organism>
<dbReference type="InterPro" id="IPR020904">
    <property type="entry name" value="Sc_DH/Rdtase_CS"/>
</dbReference>
<dbReference type="Gene3D" id="3.40.50.720">
    <property type="entry name" value="NAD(P)-binding Rossmann-like Domain"/>
    <property type="match status" value="1"/>
</dbReference>
<keyword evidence="5" id="KW-1185">Reference proteome</keyword>
<evidence type="ECO:0000256" key="1">
    <source>
        <dbReference type="ARBA" id="ARBA00006484"/>
    </source>
</evidence>
<dbReference type="InterPro" id="IPR002347">
    <property type="entry name" value="SDR_fam"/>
</dbReference>
<dbReference type="EMBL" id="JAIGNQ010000004">
    <property type="protein sequence ID" value="MBX7489575.1"/>
    <property type="molecule type" value="Genomic_DNA"/>
</dbReference>
<dbReference type="SMART" id="SM00822">
    <property type="entry name" value="PKS_KR"/>
    <property type="match status" value="1"/>
</dbReference>
<dbReference type="PROSITE" id="PS00061">
    <property type="entry name" value="ADH_SHORT"/>
    <property type="match status" value="1"/>
</dbReference>
<dbReference type="PANTHER" id="PTHR44196">
    <property type="entry name" value="DEHYDROGENASE/REDUCTASE SDR FAMILY MEMBER 7B"/>
    <property type="match status" value="1"/>
</dbReference>
<evidence type="ECO:0000313" key="5">
    <source>
        <dbReference type="Proteomes" id="UP000776651"/>
    </source>
</evidence>
<dbReference type="PRINTS" id="PR00081">
    <property type="entry name" value="GDHRDH"/>
</dbReference>
<accession>A0ABS7JJL3</accession>
<reference evidence="4 5" key="1">
    <citation type="submission" date="2021-08" db="EMBL/GenBank/DDBJ databases">
        <title>Comparative Genomics Analysis of the Genus Qipengyuania Reveals Extensive Genetic Diversity and Metabolic Versatility, Including the Description of Fifteen Novel Species.</title>
        <authorList>
            <person name="Liu Y."/>
        </authorList>
    </citation>
    <scope>NUCLEOTIDE SEQUENCE [LARGE SCALE GENOMIC DNA]</scope>
    <source>
        <strain evidence="4 5">GH25</strain>
    </source>
</reference>
<comment type="similarity">
    <text evidence="1">Belongs to the short-chain dehydrogenases/reductases (SDR) family.</text>
</comment>